<sequence length="303" mass="34646">MSLRRTRDEIHTADAGSRHGSQRRPASIGELADRAIKFEWDASRDFKHCLRTAEGCRNQARAYQNAGDLEMAFVYFARAATIALEKLPAHPQFKTALTEAQRDNLGLNGQEILDCMGSIKPTLVERFNKWRAVHPDSPLLPLFDDQEPPSAPYDSKLTKALKDEAAAWREARETREREAEEDHFRQHQIEEENLQRQSSRHRPNVQRQPTMDPRRQDSIRLAGPPAYKPSAADYAFSQPPNPGLGHGSQSTKVVVMPPLLLVRRKLRRGNAKEKKSDVRNKKVLLGDYKKPMQKLVKFDKRLQ</sequence>
<protein>
    <recommendedName>
        <fullName evidence="2">USP8 dimerisation domain-containing protein</fullName>
    </recommendedName>
</protein>
<feature type="region of interest" description="Disordered" evidence="1">
    <location>
        <begin position="168"/>
        <end position="250"/>
    </location>
</feature>
<dbReference type="GO" id="GO:0016020">
    <property type="term" value="C:membrane"/>
    <property type="evidence" value="ECO:0007669"/>
    <property type="project" value="TreeGrafter"/>
</dbReference>
<keyword evidence="4" id="KW-1185">Reference proteome</keyword>
<feature type="compositionally biased region" description="Basic and acidic residues" evidence="1">
    <location>
        <begin position="1"/>
        <end position="12"/>
    </location>
</feature>
<dbReference type="GO" id="GO:0005768">
    <property type="term" value="C:endosome"/>
    <property type="evidence" value="ECO:0007669"/>
    <property type="project" value="TreeGrafter"/>
</dbReference>
<dbReference type="AlphaFoldDB" id="A0A8H5CYT7"/>
<dbReference type="GO" id="GO:0061578">
    <property type="term" value="F:K63-linked deubiquitinase activity"/>
    <property type="evidence" value="ECO:0007669"/>
    <property type="project" value="TreeGrafter"/>
</dbReference>
<accession>A0A8H5CYT7</accession>
<dbReference type="Pfam" id="PF08969">
    <property type="entry name" value="USP8_dimer"/>
    <property type="match status" value="1"/>
</dbReference>
<organism evidence="3 4">
    <name type="scientific">Leucocoprinus leucothites</name>
    <dbReference type="NCBI Taxonomy" id="201217"/>
    <lineage>
        <taxon>Eukaryota</taxon>
        <taxon>Fungi</taxon>
        <taxon>Dikarya</taxon>
        <taxon>Basidiomycota</taxon>
        <taxon>Agaricomycotina</taxon>
        <taxon>Agaricomycetes</taxon>
        <taxon>Agaricomycetidae</taxon>
        <taxon>Agaricales</taxon>
        <taxon>Agaricineae</taxon>
        <taxon>Agaricaceae</taxon>
        <taxon>Leucocoprinus</taxon>
    </lineage>
</organism>
<feature type="domain" description="USP8 dimerisation" evidence="2">
    <location>
        <begin position="27"/>
        <end position="128"/>
    </location>
</feature>
<reference evidence="3 4" key="1">
    <citation type="journal article" date="2020" name="ISME J.">
        <title>Uncovering the hidden diversity of litter-decomposition mechanisms in mushroom-forming fungi.</title>
        <authorList>
            <person name="Floudas D."/>
            <person name="Bentzer J."/>
            <person name="Ahren D."/>
            <person name="Johansson T."/>
            <person name="Persson P."/>
            <person name="Tunlid A."/>
        </authorList>
    </citation>
    <scope>NUCLEOTIDE SEQUENCE [LARGE SCALE GENOMIC DNA]</scope>
    <source>
        <strain evidence="3 4">CBS 146.42</strain>
    </source>
</reference>
<comment type="caution">
    <text evidence="3">The sequence shown here is derived from an EMBL/GenBank/DDBJ whole genome shotgun (WGS) entry which is preliminary data.</text>
</comment>
<evidence type="ECO:0000259" key="2">
    <source>
        <dbReference type="Pfam" id="PF08969"/>
    </source>
</evidence>
<dbReference type="Gene3D" id="1.20.58.80">
    <property type="entry name" value="Phosphotransferase system, lactose/cellobiose-type IIA subunit"/>
    <property type="match status" value="1"/>
</dbReference>
<evidence type="ECO:0000313" key="4">
    <source>
        <dbReference type="Proteomes" id="UP000559027"/>
    </source>
</evidence>
<dbReference type="InterPro" id="IPR015063">
    <property type="entry name" value="USP8_dimer"/>
</dbReference>
<feature type="region of interest" description="Disordered" evidence="1">
    <location>
        <begin position="1"/>
        <end position="26"/>
    </location>
</feature>
<dbReference type="Proteomes" id="UP000559027">
    <property type="component" value="Unassembled WGS sequence"/>
</dbReference>
<feature type="compositionally biased region" description="Basic and acidic residues" evidence="1">
    <location>
        <begin position="168"/>
        <end position="194"/>
    </location>
</feature>
<name>A0A8H5CYT7_9AGAR</name>
<dbReference type="EMBL" id="JAACJO010000014">
    <property type="protein sequence ID" value="KAF5350539.1"/>
    <property type="molecule type" value="Genomic_DNA"/>
</dbReference>
<dbReference type="PANTHER" id="PTHR12947">
    <property type="entry name" value="AMSH-LIKE PROTEASE"/>
    <property type="match status" value="1"/>
</dbReference>
<gene>
    <name evidence="3" type="ORF">D9756_008517</name>
</gene>
<dbReference type="OrthoDB" id="2965483at2759"/>
<proteinExistence type="predicted"/>
<dbReference type="GO" id="GO:0070536">
    <property type="term" value="P:protein K63-linked deubiquitination"/>
    <property type="evidence" value="ECO:0007669"/>
    <property type="project" value="TreeGrafter"/>
</dbReference>
<evidence type="ECO:0000313" key="3">
    <source>
        <dbReference type="EMBL" id="KAF5350539.1"/>
    </source>
</evidence>
<dbReference type="PANTHER" id="PTHR12947:SF13">
    <property type="entry name" value="FI19924P1"/>
    <property type="match status" value="1"/>
</dbReference>
<evidence type="ECO:0000256" key="1">
    <source>
        <dbReference type="SAM" id="MobiDB-lite"/>
    </source>
</evidence>